<evidence type="ECO:0000256" key="6">
    <source>
        <dbReference type="ARBA" id="ARBA00022729"/>
    </source>
</evidence>
<evidence type="ECO:0000256" key="19">
    <source>
        <dbReference type="SAM" id="Phobius"/>
    </source>
</evidence>
<feature type="compositionally biased region" description="Acidic residues" evidence="18">
    <location>
        <begin position="1058"/>
        <end position="1067"/>
    </location>
</feature>
<evidence type="ECO:0000256" key="5">
    <source>
        <dbReference type="ARBA" id="ARBA00022692"/>
    </source>
</evidence>
<dbReference type="SMART" id="SM00406">
    <property type="entry name" value="IGv"/>
    <property type="match status" value="2"/>
</dbReference>
<dbReference type="AlphaFoldDB" id="A0A671KXU7"/>
<dbReference type="Pfam" id="PF13927">
    <property type="entry name" value="Ig_3"/>
    <property type="match status" value="3"/>
</dbReference>
<dbReference type="Ensembl" id="ENSSANT00000012731.1">
    <property type="protein sequence ID" value="ENSSANP00000011894.1"/>
    <property type="gene ID" value="ENSSANG00000006473.1"/>
</dbReference>
<dbReference type="FunFam" id="2.60.40.10:FF:000238">
    <property type="entry name" value="Neuronal cell adhesion molecule"/>
    <property type="match status" value="1"/>
</dbReference>
<keyword evidence="14" id="KW-0393">Immunoglobulin domain</keyword>
<feature type="domain" description="Ig-like" evidence="21">
    <location>
        <begin position="424"/>
        <end position="506"/>
    </location>
</feature>
<evidence type="ECO:0000256" key="20">
    <source>
        <dbReference type="SAM" id="SignalP"/>
    </source>
</evidence>
<evidence type="ECO:0000256" key="8">
    <source>
        <dbReference type="ARBA" id="ARBA00022889"/>
    </source>
</evidence>
<evidence type="ECO:0000259" key="22">
    <source>
        <dbReference type="PROSITE" id="PS50853"/>
    </source>
</evidence>
<dbReference type="PANTHER" id="PTHR44170">
    <property type="entry name" value="PROTEIN SIDEKICK"/>
    <property type="match status" value="1"/>
</dbReference>
<feature type="domain" description="Fibronectin type-III" evidence="22">
    <location>
        <begin position="614"/>
        <end position="709"/>
    </location>
</feature>
<feature type="transmembrane region" description="Helical" evidence="19">
    <location>
        <begin position="1008"/>
        <end position="1030"/>
    </location>
</feature>
<dbReference type="FunFam" id="2.60.40.10:FF:000768">
    <property type="entry name" value="Neural cell adhesion molecule L1-like protein"/>
    <property type="match status" value="1"/>
</dbReference>
<evidence type="ECO:0000256" key="4">
    <source>
        <dbReference type="ARBA" id="ARBA00022475"/>
    </source>
</evidence>
<dbReference type="InterPro" id="IPR013106">
    <property type="entry name" value="Ig_V-set"/>
</dbReference>
<dbReference type="FunFam" id="2.60.40.10:FF:000057">
    <property type="entry name" value="neural cell adhesion molecule L1"/>
    <property type="match status" value="1"/>
</dbReference>
<evidence type="ECO:0000256" key="18">
    <source>
        <dbReference type="SAM" id="MobiDB-lite"/>
    </source>
</evidence>
<feature type="domain" description="Ig-like" evidence="21">
    <location>
        <begin position="332"/>
        <end position="419"/>
    </location>
</feature>
<dbReference type="FunFam" id="2.60.40.10:FF:000038">
    <property type="entry name" value="Neuronal cell adhesion molecule"/>
    <property type="match status" value="1"/>
</dbReference>
<evidence type="ECO:0000256" key="13">
    <source>
        <dbReference type="ARBA" id="ARBA00023273"/>
    </source>
</evidence>
<dbReference type="Pfam" id="PF13882">
    <property type="entry name" value="Bravo_FIGEY"/>
    <property type="match status" value="1"/>
</dbReference>
<reference evidence="23" key="1">
    <citation type="submission" date="2025-08" db="UniProtKB">
        <authorList>
            <consortium name="Ensembl"/>
        </authorList>
    </citation>
    <scope>IDENTIFICATION</scope>
</reference>
<feature type="region of interest" description="Disordered" evidence="18">
    <location>
        <begin position="695"/>
        <end position="714"/>
    </location>
</feature>
<dbReference type="FunFam" id="2.60.40.10:FF:000367">
    <property type="entry name" value="Neural cell adhesion molecule L1-like protein"/>
    <property type="match status" value="1"/>
</dbReference>
<dbReference type="FunFam" id="2.60.40.10:FF:000028">
    <property type="entry name" value="Neuronal cell adhesion molecule"/>
    <property type="match status" value="1"/>
</dbReference>
<keyword evidence="12" id="KW-0325">Glycoprotein</keyword>
<keyword evidence="5 19" id="KW-0812">Transmembrane</keyword>
<dbReference type="FunFam" id="2.60.40.10:FF:000005">
    <property type="entry name" value="Neuronal cell adhesion molecule"/>
    <property type="match status" value="1"/>
</dbReference>
<feature type="signal peptide" evidence="20">
    <location>
        <begin position="1"/>
        <end position="21"/>
    </location>
</feature>
<keyword evidence="10 19" id="KW-0472">Membrane</keyword>
<dbReference type="Proteomes" id="UP000472260">
    <property type="component" value="Unassembled WGS sequence"/>
</dbReference>
<dbReference type="InterPro" id="IPR036179">
    <property type="entry name" value="Ig-like_dom_sf"/>
</dbReference>
<evidence type="ECO:0000256" key="7">
    <source>
        <dbReference type="ARBA" id="ARBA00022737"/>
    </source>
</evidence>
<evidence type="ECO:0000256" key="15">
    <source>
        <dbReference type="ARBA" id="ARBA00060042"/>
    </source>
</evidence>
<evidence type="ECO:0000256" key="11">
    <source>
        <dbReference type="ARBA" id="ARBA00023157"/>
    </source>
</evidence>
<evidence type="ECO:0000259" key="21">
    <source>
        <dbReference type="PROSITE" id="PS50835"/>
    </source>
</evidence>
<dbReference type="SMART" id="SM00060">
    <property type="entry name" value="FN3"/>
    <property type="match status" value="4"/>
</dbReference>
<keyword evidence="24" id="KW-1185">Reference proteome</keyword>
<feature type="domain" description="Ig-like" evidence="21">
    <location>
        <begin position="517"/>
        <end position="607"/>
    </location>
</feature>
<dbReference type="GO" id="GO:0007411">
    <property type="term" value="P:axon guidance"/>
    <property type="evidence" value="ECO:0007669"/>
    <property type="project" value="TreeGrafter"/>
</dbReference>
<feature type="domain" description="Ig-like" evidence="21">
    <location>
        <begin position="26"/>
        <end position="119"/>
    </location>
</feature>
<keyword evidence="9 19" id="KW-1133">Transmembrane helix</keyword>
<dbReference type="GO" id="GO:0007420">
    <property type="term" value="P:brain development"/>
    <property type="evidence" value="ECO:0007669"/>
    <property type="project" value="TreeGrafter"/>
</dbReference>
<dbReference type="GO" id="GO:0005886">
    <property type="term" value="C:plasma membrane"/>
    <property type="evidence" value="ECO:0007669"/>
    <property type="project" value="UniProtKB-SubCell"/>
</dbReference>
<feature type="compositionally biased region" description="Acidic residues" evidence="18">
    <location>
        <begin position="1093"/>
        <end position="1102"/>
    </location>
</feature>
<keyword evidence="7" id="KW-0677">Repeat</keyword>
<dbReference type="InterPro" id="IPR036116">
    <property type="entry name" value="FN3_sf"/>
</dbReference>
<feature type="domain" description="Fibronectin type-III" evidence="22">
    <location>
        <begin position="901"/>
        <end position="999"/>
    </location>
</feature>
<evidence type="ECO:0000256" key="14">
    <source>
        <dbReference type="ARBA" id="ARBA00023319"/>
    </source>
</evidence>
<dbReference type="GO" id="GO:0030426">
    <property type="term" value="C:growth cone"/>
    <property type="evidence" value="ECO:0007669"/>
    <property type="project" value="UniProtKB-SubCell"/>
</dbReference>
<dbReference type="InterPro" id="IPR003598">
    <property type="entry name" value="Ig_sub2"/>
</dbReference>
<comment type="subunit">
    <text evidence="16">Interacts with SHTN1; the interaction occurs in axonal growth cones. Interacts with isoform 2 of BSG.</text>
</comment>
<keyword evidence="11" id="KW-1015">Disulfide bond</keyword>
<keyword evidence="6 20" id="KW-0732">Signal</keyword>
<dbReference type="InterPro" id="IPR003961">
    <property type="entry name" value="FN3_dom"/>
</dbReference>
<evidence type="ECO:0000313" key="24">
    <source>
        <dbReference type="Proteomes" id="UP000472260"/>
    </source>
</evidence>
<evidence type="ECO:0000256" key="17">
    <source>
        <dbReference type="ARBA" id="ARBA00074488"/>
    </source>
</evidence>
<feature type="compositionally biased region" description="Basic and acidic residues" evidence="18">
    <location>
        <begin position="1041"/>
        <end position="1055"/>
    </location>
</feature>
<dbReference type="PROSITE" id="PS50835">
    <property type="entry name" value="IG_LIKE"/>
    <property type="match status" value="6"/>
</dbReference>
<evidence type="ECO:0000256" key="1">
    <source>
        <dbReference type="ARBA" id="ARBA00004251"/>
    </source>
</evidence>
<dbReference type="Pfam" id="PF07679">
    <property type="entry name" value="I-set"/>
    <property type="match status" value="2"/>
</dbReference>
<evidence type="ECO:0000256" key="2">
    <source>
        <dbReference type="ARBA" id="ARBA00004624"/>
    </source>
</evidence>
<dbReference type="InterPro" id="IPR003599">
    <property type="entry name" value="Ig_sub"/>
</dbReference>
<feature type="domain" description="Fibronectin type-III" evidence="22">
    <location>
        <begin position="714"/>
        <end position="807"/>
    </location>
</feature>
<evidence type="ECO:0000313" key="23">
    <source>
        <dbReference type="Ensembl" id="ENSSANP00000011894.1"/>
    </source>
</evidence>
<dbReference type="GO" id="GO:0009986">
    <property type="term" value="C:cell surface"/>
    <property type="evidence" value="ECO:0007669"/>
    <property type="project" value="UniProtKB-ARBA"/>
</dbReference>
<feature type="domain" description="Ig-like" evidence="21">
    <location>
        <begin position="241"/>
        <end position="329"/>
    </location>
</feature>
<reference evidence="23" key="2">
    <citation type="submission" date="2025-09" db="UniProtKB">
        <authorList>
            <consortium name="Ensembl"/>
        </authorList>
    </citation>
    <scope>IDENTIFICATION</scope>
</reference>
<feature type="chain" id="PRO_5025485966" description="Neural cell adhesion molecule L1" evidence="20">
    <location>
        <begin position="22"/>
        <end position="1129"/>
    </location>
</feature>
<dbReference type="Gene3D" id="2.60.40.10">
    <property type="entry name" value="Immunoglobulins"/>
    <property type="match status" value="10"/>
</dbReference>
<dbReference type="InterPro" id="IPR026966">
    <property type="entry name" value="Neurofascin/L1/NrCAM_C"/>
</dbReference>
<protein>
    <recommendedName>
        <fullName evidence="17">Neural cell adhesion molecule L1</fullName>
    </recommendedName>
</protein>
<dbReference type="FunFam" id="2.60.40.10:FF:001779">
    <property type="entry name" value="Cell adhesion molecule L1-like b"/>
    <property type="match status" value="1"/>
</dbReference>
<name>A0A671KXU7_9TELE</name>
<evidence type="ECO:0000256" key="12">
    <source>
        <dbReference type="ARBA" id="ARBA00023180"/>
    </source>
</evidence>
<dbReference type="PROSITE" id="PS50853">
    <property type="entry name" value="FN3"/>
    <property type="match status" value="3"/>
</dbReference>
<dbReference type="SUPFAM" id="SSF48726">
    <property type="entry name" value="Immunoglobulin"/>
    <property type="match status" value="6"/>
</dbReference>
<dbReference type="CDD" id="cd00063">
    <property type="entry name" value="FN3"/>
    <property type="match status" value="4"/>
</dbReference>
<dbReference type="Pfam" id="PF00041">
    <property type="entry name" value="fn3"/>
    <property type="match status" value="4"/>
</dbReference>
<feature type="domain" description="Ig-like" evidence="21">
    <location>
        <begin position="127"/>
        <end position="214"/>
    </location>
</feature>
<keyword evidence="4" id="KW-1003">Cell membrane</keyword>
<dbReference type="SUPFAM" id="SSF49265">
    <property type="entry name" value="Fibronectin type III"/>
    <property type="match status" value="2"/>
</dbReference>
<feature type="region of interest" description="Disordered" evidence="18">
    <location>
        <begin position="1041"/>
        <end position="1103"/>
    </location>
</feature>
<dbReference type="SMART" id="SM00409">
    <property type="entry name" value="IG"/>
    <property type="match status" value="6"/>
</dbReference>
<dbReference type="InterPro" id="IPR013783">
    <property type="entry name" value="Ig-like_fold"/>
</dbReference>
<comment type="function">
    <text evidence="15">Neural cell adhesion molecule involved in the dynamics of cell adhesion and in the generation of transmembrane signals at tyrosine kinase receptors. During brain development, critical in multiple processes, including neuronal migration, axonal growth and fasciculation, and synaptogenesis. In the mature brain, plays a role in the dynamics of neuronal structure and function, including synaptic plasticity.</text>
</comment>
<dbReference type="SMART" id="SM00408">
    <property type="entry name" value="IGc2"/>
    <property type="match status" value="5"/>
</dbReference>
<proteinExistence type="inferred from homology"/>
<keyword evidence="13" id="KW-0966">Cell projection</keyword>
<dbReference type="InterPro" id="IPR013098">
    <property type="entry name" value="Ig_I-set"/>
</dbReference>
<evidence type="ECO:0000256" key="3">
    <source>
        <dbReference type="ARBA" id="ARBA00008588"/>
    </source>
</evidence>
<accession>A0A671KXU7</accession>
<evidence type="ECO:0000256" key="16">
    <source>
        <dbReference type="ARBA" id="ARBA00063896"/>
    </source>
</evidence>
<dbReference type="PANTHER" id="PTHR44170:SF45">
    <property type="entry name" value="NEURAL CELL ADHESION MOLECULE L1-LIKE PROTEIN ISOFORM X1"/>
    <property type="match status" value="1"/>
</dbReference>
<organism evidence="23 24">
    <name type="scientific">Sinocyclocheilus anshuiensis</name>
    <dbReference type="NCBI Taxonomy" id="1608454"/>
    <lineage>
        <taxon>Eukaryota</taxon>
        <taxon>Metazoa</taxon>
        <taxon>Chordata</taxon>
        <taxon>Craniata</taxon>
        <taxon>Vertebrata</taxon>
        <taxon>Euteleostomi</taxon>
        <taxon>Actinopterygii</taxon>
        <taxon>Neopterygii</taxon>
        <taxon>Teleostei</taxon>
        <taxon>Ostariophysi</taxon>
        <taxon>Cypriniformes</taxon>
        <taxon>Cyprinidae</taxon>
        <taxon>Cyprininae</taxon>
        <taxon>Sinocyclocheilus</taxon>
    </lineage>
</organism>
<evidence type="ECO:0000256" key="10">
    <source>
        <dbReference type="ARBA" id="ARBA00023136"/>
    </source>
</evidence>
<sequence>MRGLRSLIVGLLSAFFSTAFGLYFPPHVEQLPTITTQTSGSLIALPYDENLLFKCEAKGNPRPTYRWTKDGMDFDPHKDPRLIKEESSGTFVIPNTKEKVKYQGKYRCYASNKLGTAISEELEFIVPVVPKFPKEKTEPVVVTEGDSVVLVCNPPQGTPPWQLYWMTNDLLHIEQNERVSMGLNGNLYFSNTLVTDSHDDYCCFASFSRIRTIVQKPRMALRVKPSMWQESHKHDIQKRKPSILVPSSHSMTYLKKGEELELECIAEGLPTPVVEWIKMWDNLPNRTQIKNYGKLLTIPNLTDQDEGKYMCKAKNDLGEAVHHFHVVVEELPSWQEEPVKSQLAEIGSDIHIKCSARGKPQPTITWKRNGQPLDDFPSTNYKMLDDRIIILRAEQKDTAVYQCEASNKHGTLLVNTNVLVMNHPPLILTPNYLEYATMLDKSVIMDCRVFSSPPATINWRREDPEGSLDGERYSLLKNGSLQIHKVEMEDMGQYKCLANSSEGTMSLTTELFIKDSTRIVKPPQDMKVKRGSMAELECQVECDPTLRRELEILWMKDGMNILSNFSEGYFRDDGILQIVNVSHSDKGKYTCIVRTSLDQDTASAYITVLDVPDPPVQLTLTDLKDRSVSLHWTAASDHNSPITEFIIQYEENHWEPEKWKELLRVAGSQFSAPLTLYGHINYQFRVIAVNTIGKSRPSMPSERHKTPPCAPDRNPENIKIEGHLPHQMDISWEPLLPVEHNGPSLEYKLSYRLMGVEDIWKEQMVKRHSFVVRDTPTFVPYEVKIQAFNHHGWAPEPRVVTGYSGEDMPLAAPEDVSVEVLNCTMLRVSWSPVPQSALRGHLGGYTVHWWQTQSLLTSKRIPSERQSLTMPGNRSHTMVPGLKPFSEYTAVPSLSQLHREQPPILRATNFQKDSITLVWAPPHETNGFLTGYLLQYQTVNETLGELKSVNISASDTTQWVLRDLQEDNWYTFYLSACTQVGCGSAISEEGGTVSEALPSKQLMASHEWFVVMMCAVALLTLLVLIGCFVLKNKGGKYAVKEKEETPADPEAHAMGEESPCEYSDDDEKPLKSSHQLFTDIKANDSSEDSSVMSDDDDCEFNEDGSFIGEYSGYKRRVSTEVNGHAPVTS</sequence>
<dbReference type="InterPro" id="IPR007110">
    <property type="entry name" value="Ig-like_dom"/>
</dbReference>
<comment type="similarity">
    <text evidence="3">Belongs to the immunoglobulin superfamily. L1/neurofascin/NgCAM family.</text>
</comment>
<dbReference type="GO" id="GO:0098632">
    <property type="term" value="F:cell-cell adhesion mediator activity"/>
    <property type="evidence" value="ECO:0007669"/>
    <property type="project" value="TreeGrafter"/>
</dbReference>
<comment type="subcellular location">
    <subcellularLocation>
        <location evidence="1">Cell membrane</location>
        <topology evidence="1">Single-pass type I membrane protein</topology>
    </subcellularLocation>
    <subcellularLocation>
        <location evidence="2">Cell projection</location>
        <location evidence="2">Growth cone</location>
    </subcellularLocation>
</comment>
<keyword evidence="8" id="KW-0130">Cell adhesion</keyword>
<evidence type="ECO:0000256" key="9">
    <source>
        <dbReference type="ARBA" id="ARBA00022989"/>
    </source>
</evidence>
<gene>
    <name evidence="23" type="primary">LOC107681408</name>
</gene>